<comment type="subcellular location">
    <subcellularLocation>
        <location evidence="1">Nucleus</location>
    </subcellularLocation>
</comment>
<dbReference type="AlphaFoldDB" id="A0A8S1F161"/>
<evidence type="ECO:0000256" key="5">
    <source>
        <dbReference type="ARBA" id="ARBA00023242"/>
    </source>
</evidence>
<proteinExistence type="predicted"/>
<evidence type="ECO:0000256" key="3">
    <source>
        <dbReference type="ARBA" id="ARBA00023125"/>
    </source>
</evidence>
<dbReference type="GO" id="GO:0003677">
    <property type="term" value="F:DNA binding"/>
    <property type="evidence" value="ECO:0007669"/>
    <property type="project" value="UniProtKB-KW"/>
</dbReference>
<organism evidence="8 9">
    <name type="scientific">Caenorhabditis bovis</name>
    <dbReference type="NCBI Taxonomy" id="2654633"/>
    <lineage>
        <taxon>Eukaryota</taxon>
        <taxon>Metazoa</taxon>
        <taxon>Ecdysozoa</taxon>
        <taxon>Nematoda</taxon>
        <taxon>Chromadorea</taxon>
        <taxon>Rhabditida</taxon>
        <taxon>Rhabditina</taxon>
        <taxon>Rhabditomorpha</taxon>
        <taxon>Rhabditoidea</taxon>
        <taxon>Rhabditidae</taxon>
        <taxon>Peloderinae</taxon>
        <taxon>Caenorhabditis</taxon>
    </lineage>
</organism>
<dbReference type="FunFam" id="4.10.280.10:FF:000009">
    <property type="entry name" value="Transcription factor HES-1"/>
    <property type="match status" value="1"/>
</dbReference>
<keyword evidence="4" id="KW-0804">Transcription</keyword>
<name>A0A8S1F161_9PELO</name>
<dbReference type="EMBL" id="CADEPM010000005">
    <property type="protein sequence ID" value="CAB3406124.1"/>
    <property type="molecule type" value="Genomic_DNA"/>
</dbReference>
<evidence type="ECO:0000313" key="9">
    <source>
        <dbReference type="Proteomes" id="UP000494206"/>
    </source>
</evidence>
<dbReference type="Pfam" id="PF00010">
    <property type="entry name" value="HLH"/>
    <property type="match status" value="1"/>
</dbReference>
<dbReference type="InterPro" id="IPR011598">
    <property type="entry name" value="bHLH_dom"/>
</dbReference>
<evidence type="ECO:0000313" key="8">
    <source>
        <dbReference type="EMBL" id="CAB3406124.1"/>
    </source>
</evidence>
<comment type="caution">
    <text evidence="8">The sequence shown here is derived from an EMBL/GenBank/DDBJ whole genome shotgun (WGS) entry which is preliminary data.</text>
</comment>
<evidence type="ECO:0000256" key="4">
    <source>
        <dbReference type="ARBA" id="ARBA00023163"/>
    </source>
</evidence>
<evidence type="ECO:0000256" key="6">
    <source>
        <dbReference type="SAM" id="MobiDB-lite"/>
    </source>
</evidence>
<feature type="region of interest" description="Disordered" evidence="6">
    <location>
        <begin position="1"/>
        <end position="30"/>
    </location>
</feature>
<sequence length="153" mass="17272">MQPSSSSEVENVKTAKRKNRMLQRNKPLMEKKRRARINKCLLELKQILISVEHKSSAKSSKWEKADILEMTVEYLRDLQSKAVLDSIATSSSPSRSPQSASSSETSTPPATPSFIPNILPAHYFQHVLAYQQLAQISMSCAPWMRVEKEARAN</sequence>
<feature type="compositionally biased region" description="Low complexity" evidence="6">
    <location>
        <begin position="86"/>
        <end position="108"/>
    </location>
</feature>
<reference evidence="8 9" key="1">
    <citation type="submission" date="2020-04" db="EMBL/GenBank/DDBJ databases">
        <authorList>
            <person name="Laetsch R D."/>
            <person name="Stevens L."/>
            <person name="Kumar S."/>
            <person name="Blaxter L. M."/>
        </authorList>
    </citation>
    <scope>NUCLEOTIDE SEQUENCE [LARGE SCALE GENOMIC DNA]</scope>
</reference>
<dbReference type="InterPro" id="IPR050370">
    <property type="entry name" value="HES_HEY"/>
</dbReference>
<feature type="domain" description="BHLH" evidence="7">
    <location>
        <begin position="21"/>
        <end position="78"/>
    </location>
</feature>
<dbReference type="Proteomes" id="UP000494206">
    <property type="component" value="Unassembled WGS sequence"/>
</dbReference>
<keyword evidence="2" id="KW-0805">Transcription regulation</keyword>
<keyword evidence="5" id="KW-0539">Nucleus</keyword>
<keyword evidence="9" id="KW-1185">Reference proteome</keyword>
<dbReference type="Gene3D" id="4.10.280.10">
    <property type="entry name" value="Helix-loop-helix DNA-binding domain"/>
    <property type="match status" value="1"/>
</dbReference>
<protein>
    <recommendedName>
        <fullName evidence="7">BHLH domain-containing protein</fullName>
    </recommendedName>
</protein>
<dbReference type="InterPro" id="IPR036638">
    <property type="entry name" value="HLH_DNA-bd_sf"/>
</dbReference>
<evidence type="ECO:0000256" key="2">
    <source>
        <dbReference type="ARBA" id="ARBA00023015"/>
    </source>
</evidence>
<evidence type="ECO:0000259" key="7">
    <source>
        <dbReference type="PROSITE" id="PS50888"/>
    </source>
</evidence>
<dbReference type="GO" id="GO:0005634">
    <property type="term" value="C:nucleus"/>
    <property type="evidence" value="ECO:0007669"/>
    <property type="project" value="UniProtKB-SubCell"/>
</dbReference>
<dbReference type="PROSITE" id="PS50888">
    <property type="entry name" value="BHLH"/>
    <property type="match status" value="1"/>
</dbReference>
<dbReference type="SUPFAM" id="SSF47459">
    <property type="entry name" value="HLH, helix-loop-helix DNA-binding domain"/>
    <property type="match status" value="1"/>
</dbReference>
<dbReference type="OrthoDB" id="6085656at2759"/>
<accession>A0A8S1F161</accession>
<gene>
    <name evidence="8" type="ORF">CBOVIS_LOCUS8239</name>
</gene>
<evidence type="ECO:0000256" key="1">
    <source>
        <dbReference type="ARBA" id="ARBA00004123"/>
    </source>
</evidence>
<dbReference type="PANTHER" id="PTHR10985">
    <property type="entry name" value="BASIC HELIX-LOOP-HELIX TRANSCRIPTION FACTOR, HES-RELATED"/>
    <property type="match status" value="1"/>
</dbReference>
<keyword evidence="3" id="KW-0238">DNA-binding</keyword>
<feature type="compositionally biased region" description="Basic residues" evidence="6">
    <location>
        <begin position="14"/>
        <end position="23"/>
    </location>
</feature>
<feature type="region of interest" description="Disordered" evidence="6">
    <location>
        <begin position="86"/>
        <end position="112"/>
    </location>
</feature>
<dbReference type="CDD" id="cd11410">
    <property type="entry name" value="bHLH_O_HES"/>
    <property type="match status" value="1"/>
</dbReference>
<dbReference type="SMART" id="SM00353">
    <property type="entry name" value="HLH"/>
    <property type="match status" value="1"/>
</dbReference>
<dbReference type="GO" id="GO:0046983">
    <property type="term" value="F:protein dimerization activity"/>
    <property type="evidence" value="ECO:0007669"/>
    <property type="project" value="InterPro"/>
</dbReference>